<comment type="caution">
    <text evidence="2">The sequence shown here is derived from an EMBL/GenBank/DDBJ whole genome shotgun (WGS) entry which is preliminary data.</text>
</comment>
<evidence type="ECO:0000256" key="1">
    <source>
        <dbReference type="SAM" id="Phobius"/>
    </source>
</evidence>
<organism evidence="2 3">
    <name type="scientific">Campylobacter gastrosuis</name>
    <dbReference type="NCBI Taxonomy" id="2974576"/>
    <lineage>
        <taxon>Bacteria</taxon>
        <taxon>Pseudomonadati</taxon>
        <taxon>Campylobacterota</taxon>
        <taxon>Epsilonproteobacteria</taxon>
        <taxon>Campylobacterales</taxon>
        <taxon>Campylobacteraceae</taxon>
        <taxon>Campylobacter</taxon>
    </lineage>
</organism>
<dbReference type="Proteomes" id="UP001173801">
    <property type="component" value="Unassembled WGS sequence"/>
</dbReference>
<name>A0ABT7HT93_9BACT</name>
<feature type="transmembrane region" description="Helical" evidence="1">
    <location>
        <begin position="188"/>
        <end position="209"/>
    </location>
</feature>
<evidence type="ECO:0000313" key="3">
    <source>
        <dbReference type="Proteomes" id="UP001173801"/>
    </source>
</evidence>
<keyword evidence="1" id="KW-0812">Transmembrane</keyword>
<reference evidence="2" key="2">
    <citation type="journal article" date="2023" name="Microorganisms">
        <title>Isolation and Genomic Characteristics of Cat-Borne Campylobacter felis sp. nov. and Sheep-Borne Campylobacter ovis sp. nov.</title>
        <authorList>
            <person name="Wang H."/>
            <person name="Li Y."/>
            <person name="Gu Y."/>
            <person name="Zhou G."/>
            <person name="Chen X."/>
            <person name="Zhang X."/>
            <person name="Shao Z."/>
            <person name="Zhang J."/>
            <person name="Zhang M."/>
        </authorList>
    </citation>
    <scope>NUCLEOTIDE SEQUENCE</scope>
    <source>
        <strain evidence="2">PS10</strain>
    </source>
</reference>
<reference evidence="2" key="1">
    <citation type="submission" date="2022-08" db="EMBL/GenBank/DDBJ databases">
        <authorList>
            <person name="Wang H."/>
        </authorList>
    </citation>
    <scope>NUCLEOTIDE SEQUENCE</scope>
    <source>
        <strain evidence="2">PS10</strain>
    </source>
</reference>
<proteinExistence type="predicted"/>
<keyword evidence="1" id="KW-1133">Transmembrane helix</keyword>
<sequence>MANSIFLPTGDYVGQWYMYKKSEGTARSRGIIKGLKENNLYKKFARTFKVKGLGEVGILGNSDGWLRSKTYNRYITNAEIERKWGKILTQPYLFPSRGSTPTTIKITKKGFGVWRTSTAWRNELGKKKKKQHFEVVALFYVDSGLPVMGTRNFIKQAHWLTNIGEPTRSTGSVKWSSALKNVFKPKNIFKIGLMGAAMYMLPGKIGALANVGKLASFSGLAAIGGVVAGVGGIISTFGAIVGSKTLTKLGIKIGAVGSALNLMGSGLSQLSTASAAKANASTLPSSKIAQSQGLSATSSTYGASAMSGNSQMYLTRAMDIADFGMSAFSAVRGLNGAFREPNQFNDEDMPKNNDEKQILYMNSSDLENIGRRFYERDVEYDLGLEQGTLMSNDGSLL</sequence>
<keyword evidence="3" id="KW-1185">Reference proteome</keyword>
<evidence type="ECO:0000313" key="2">
    <source>
        <dbReference type="EMBL" id="MDL0089853.1"/>
    </source>
</evidence>
<dbReference type="RefSeq" id="WP_284938593.1">
    <property type="nucleotide sequence ID" value="NZ_JANURM010000024.1"/>
</dbReference>
<dbReference type="EMBL" id="JANURM010000024">
    <property type="protein sequence ID" value="MDL0089853.1"/>
    <property type="molecule type" value="Genomic_DNA"/>
</dbReference>
<protein>
    <submittedName>
        <fullName evidence="2">Uncharacterized protein</fullName>
    </submittedName>
</protein>
<feature type="transmembrane region" description="Helical" evidence="1">
    <location>
        <begin position="215"/>
        <end position="242"/>
    </location>
</feature>
<keyword evidence="1" id="KW-0472">Membrane</keyword>
<accession>A0ABT7HT93</accession>
<gene>
    <name evidence="2" type="ORF">NYG85_10820</name>
</gene>